<gene>
    <name evidence="2" type="ORF">ACFSUS_00965</name>
</gene>
<feature type="domain" description="N-acetyltransferase" evidence="1">
    <location>
        <begin position="1"/>
        <end position="151"/>
    </location>
</feature>
<evidence type="ECO:0000313" key="3">
    <source>
        <dbReference type="Proteomes" id="UP001597469"/>
    </source>
</evidence>
<protein>
    <submittedName>
        <fullName evidence="2">GNAT family N-acetyltransferase</fullName>
        <ecNumber evidence="2">2.3.-.-</ecNumber>
    </submittedName>
</protein>
<sequence length="152" mass="17465">MNIRYEFHNGLPSEPLITSMVDLLQTVFNNRGREETVAELSYQLARTAIPTFLAIDDQTVVGCKLGYERQPGQFYSWLGCVSPSHRGQGIAAELMRQQHDWCRQQGYMTIRTQTYNQWRNMLILNLRFGFNIVGALQGKHGLMIVLEKDLQA</sequence>
<accession>A0ABW5LZB8</accession>
<dbReference type="PROSITE" id="PS51186">
    <property type="entry name" value="GNAT"/>
    <property type="match status" value="1"/>
</dbReference>
<organism evidence="2 3">
    <name type="scientific">Spirosoma soli</name>
    <dbReference type="NCBI Taxonomy" id="1770529"/>
    <lineage>
        <taxon>Bacteria</taxon>
        <taxon>Pseudomonadati</taxon>
        <taxon>Bacteroidota</taxon>
        <taxon>Cytophagia</taxon>
        <taxon>Cytophagales</taxon>
        <taxon>Cytophagaceae</taxon>
        <taxon>Spirosoma</taxon>
    </lineage>
</organism>
<evidence type="ECO:0000313" key="2">
    <source>
        <dbReference type="EMBL" id="MFD2569181.1"/>
    </source>
</evidence>
<keyword evidence="2" id="KW-0808">Transferase</keyword>
<dbReference type="InterPro" id="IPR000182">
    <property type="entry name" value="GNAT_dom"/>
</dbReference>
<comment type="caution">
    <text evidence="2">The sequence shown here is derived from an EMBL/GenBank/DDBJ whole genome shotgun (WGS) entry which is preliminary data.</text>
</comment>
<dbReference type="Proteomes" id="UP001597469">
    <property type="component" value="Unassembled WGS sequence"/>
</dbReference>
<dbReference type="SUPFAM" id="SSF55729">
    <property type="entry name" value="Acyl-CoA N-acyltransferases (Nat)"/>
    <property type="match status" value="1"/>
</dbReference>
<keyword evidence="3" id="KW-1185">Reference proteome</keyword>
<dbReference type="CDD" id="cd04301">
    <property type="entry name" value="NAT_SF"/>
    <property type="match status" value="1"/>
</dbReference>
<dbReference type="Pfam" id="PF00583">
    <property type="entry name" value="Acetyltransf_1"/>
    <property type="match status" value="1"/>
</dbReference>
<dbReference type="Gene3D" id="3.40.630.30">
    <property type="match status" value="1"/>
</dbReference>
<evidence type="ECO:0000259" key="1">
    <source>
        <dbReference type="PROSITE" id="PS51186"/>
    </source>
</evidence>
<dbReference type="GO" id="GO:0016746">
    <property type="term" value="F:acyltransferase activity"/>
    <property type="evidence" value="ECO:0007669"/>
    <property type="project" value="UniProtKB-KW"/>
</dbReference>
<keyword evidence="2" id="KW-0012">Acyltransferase</keyword>
<proteinExistence type="predicted"/>
<dbReference type="InterPro" id="IPR016181">
    <property type="entry name" value="Acyl_CoA_acyltransferase"/>
</dbReference>
<dbReference type="EMBL" id="JBHULN010000001">
    <property type="protein sequence ID" value="MFD2569181.1"/>
    <property type="molecule type" value="Genomic_DNA"/>
</dbReference>
<dbReference type="EC" id="2.3.-.-" evidence="2"/>
<dbReference type="RefSeq" id="WP_381517801.1">
    <property type="nucleotide sequence ID" value="NZ_JBHULN010000001.1"/>
</dbReference>
<name>A0ABW5LZB8_9BACT</name>
<reference evidence="3" key="1">
    <citation type="journal article" date="2019" name="Int. J. Syst. Evol. Microbiol.">
        <title>The Global Catalogue of Microorganisms (GCM) 10K type strain sequencing project: providing services to taxonomists for standard genome sequencing and annotation.</title>
        <authorList>
            <consortium name="The Broad Institute Genomics Platform"/>
            <consortium name="The Broad Institute Genome Sequencing Center for Infectious Disease"/>
            <person name="Wu L."/>
            <person name="Ma J."/>
        </authorList>
    </citation>
    <scope>NUCLEOTIDE SEQUENCE [LARGE SCALE GENOMIC DNA]</scope>
    <source>
        <strain evidence="3">KCTC 42805</strain>
    </source>
</reference>